<feature type="region of interest" description="Disordered" evidence="1">
    <location>
        <begin position="265"/>
        <end position="298"/>
    </location>
</feature>
<proteinExistence type="predicted"/>
<reference evidence="2" key="1">
    <citation type="submission" date="2020-11" db="EMBL/GenBank/DDBJ databases">
        <authorList>
            <person name="Tran Van P."/>
        </authorList>
    </citation>
    <scope>NUCLEOTIDE SEQUENCE</scope>
</reference>
<gene>
    <name evidence="2" type="ORF">TPSB3V08_LOCUS11924</name>
</gene>
<dbReference type="AlphaFoldDB" id="A0A7R9DMQ2"/>
<feature type="region of interest" description="Disordered" evidence="1">
    <location>
        <begin position="437"/>
        <end position="462"/>
    </location>
</feature>
<protein>
    <submittedName>
        <fullName evidence="2">Uncharacterized protein</fullName>
    </submittedName>
</protein>
<dbReference type="EMBL" id="OD014345">
    <property type="protein sequence ID" value="CAD7417638.1"/>
    <property type="molecule type" value="Genomic_DNA"/>
</dbReference>
<evidence type="ECO:0000313" key="2">
    <source>
        <dbReference type="EMBL" id="CAD7417638.1"/>
    </source>
</evidence>
<feature type="compositionally biased region" description="Basic and acidic residues" evidence="1">
    <location>
        <begin position="624"/>
        <end position="642"/>
    </location>
</feature>
<feature type="region of interest" description="Disordered" evidence="1">
    <location>
        <begin position="622"/>
        <end position="650"/>
    </location>
</feature>
<feature type="compositionally biased region" description="Pro residues" evidence="1">
    <location>
        <begin position="38"/>
        <end position="49"/>
    </location>
</feature>
<sequence>MDHSMSPNMDHSMLQRPRTWRGAVCVTTGEPTSSSRTPSPPAVTSPPSPATRTTVSWREAASPAHRTATVATWATTPTGPTGEGPFTSSLETRNLFVPSLLEHLKMSLKPFLPGTARFPDNPHQILTTRDVTCSVFTAHQYHVRLEHSPRDEPLTSYGKIQLTLIGTNNINETFTLTQKDDEEIKSGGSLTRMLVPHPILQDPSSVEVTYTAYSGWISSGLPSWDVNKVTLTDSVGQSLSVCKKGLTLTSGVSVILPLYPGECNPPRTSGPAEDDWSTNQTATTTAGGPRKPTNVTRFTPTPIIRVGDEGLNRTDDLSGDVLEHPSWHPLDTNSLEDSRAFNSDIFTVVLGEGNLTADGGPHPLVDRSSGLSADEIKEPVLRQAVWAPVGKTSSSSVRRNGSRSEDPPRPEITEPVLNPKTLVPASITSTLKPSVVRTRHISDLSPPPEDAWSSWRSDATAEDPKLGPMQTVQLFPQRLASILAQAERYARTTLVQTPTGNSQNNTSTDGSSAQTLRRAKLMTTDGPDDVTVSPIIDARGVGGIVRTSQGSQVLVPYSYSSADSSSNQNTRFIPLSYHKDPSAPLSARQPSESTEGASKGKNEDSRFGWYVNIFSQLFSKIPPRRRESPRVDRDPKRRRDAQSDNCLTNMDTSLDRDYTISLVHGADRLETVVFHWTSDSYLRGTKAIMNRVVQPR</sequence>
<feature type="compositionally biased region" description="Polar residues" evidence="1">
    <location>
        <begin position="277"/>
        <end position="286"/>
    </location>
</feature>
<feature type="compositionally biased region" description="Basic and acidic residues" evidence="1">
    <location>
        <begin position="402"/>
        <end position="412"/>
    </location>
</feature>
<accession>A0A7R9DMQ2</accession>
<name>A0A7R9DMQ2_TIMPO</name>
<feature type="region of interest" description="Disordered" evidence="1">
    <location>
        <begin position="494"/>
        <end position="515"/>
    </location>
</feature>
<evidence type="ECO:0000256" key="1">
    <source>
        <dbReference type="SAM" id="MobiDB-lite"/>
    </source>
</evidence>
<feature type="region of interest" description="Disordered" evidence="1">
    <location>
        <begin position="559"/>
        <end position="602"/>
    </location>
</feature>
<organism evidence="2">
    <name type="scientific">Timema poppense</name>
    <name type="common">Walking stick</name>
    <dbReference type="NCBI Taxonomy" id="170557"/>
    <lineage>
        <taxon>Eukaryota</taxon>
        <taxon>Metazoa</taxon>
        <taxon>Ecdysozoa</taxon>
        <taxon>Arthropoda</taxon>
        <taxon>Hexapoda</taxon>
        <taxon>Insecta</taxon>
        <taxon>Pterygota</taxon>
        <taxon>Neoptera</taxon>
        <taxon>Polyneoptera</taxon>
        <taxon>Phasmatodea</taxon>
        <taxon>Timematodea</taxon>
        <taxon>Timematoidea</taxon>
        <taxon>Timematidae</taxon>
        <taxon>Timema</taxon>
    </lineage>
</organism>
<feature type="region of interest" description="Disordered" evidence="1">
    <location>
        <begin position="387"/>
        <end position="425"/>
    </location>
</feature>
<feature type="region of interest" description="Disordered" evidence="1">
    <location>
        <begin position="1"/>
        <end position="53"/>
    </location>
</feature>